<dbReference type="InterPro" id="IPR043203">
    <property type="entry name" value="VGCC_Ca_Na"/>
</dbReference>
<organism evidence="1 2">
    <name type="scientific">Durusdinium trenchii</name>
    <dbReference type="NCBI Taxonomy" id="1381693"/>
    <lineage>
        <taxon>Eukaryota</taxon>
        <taxon>Sar</taxon>
        <taxon>Alveolata</taxon>
        <taxon>Dinophyceae</taxon>
        <taxon>Suessiales</taxon>
        <taxon>Symbiodiniaceae</taxon>
        <taxon>Durusdinium</taxon>
    </lineage>
</organism>
<dbReference type="Gene3D" id="1.20.120.350">
    <property type="entry name" value="Voltage-gated potassium channels. Chain C"/>
    <property type="match status" value="1"/>
</dbReference>
<gene>
    <name evidence="1" type="ORF">SCF082_LOCUS32843</name>
</gene>
<proteinExistence type="predicted"/>
<accession>A0ABP0NI12</accession>
<comment type="caution">
    <text evidence="1">The sequence shown here is derived from an EMBL/GenBank/DDBJ whole genome shotgun (WGS) entry which is preliminary data.</text>
</comment>
<evidence type="ECO:0000313" key="1">
    <source>
        <dbReference type="EMBL" id="CAK9063415.1"/>
    </source>
</evidence>
<sequence>MAAAAIIAIHRRRSLEALAAASPKAKPPTKTVASTLDLPEHGQGFWRWQRKAAWAYLQSPVQLFVAVLIAGNFVANIVEKWIDPSAEQYPQTWEAIDSFFNSVFAIELVWNMYAFWFRRFWTSAWNVFDFVVVTIGILNMSKLPLPGPLSLLRMMRAFRVFRLFKRVKSLHAIIVSLGRSAPGVANAFVVLLLVMAIYSILGQEFFMLYASNGTFVNDLNQEVELLTARGLDYGYDYWGNFGLALYTMFQVFTVESWSEGIARPLFNTNDLSQQFGVALFFVSYLLCVGVALMNVVVAVLLEKMVSDEPRSVAETPNETEEKLPEHLEKVCLDIELDCIHLKQQLSVVKRYMDGIVESVRSRQPLQPS</sequence>
<dbReference type="InterPro" id="IPR027359">
    <property type="entry name" value="Volt_channel_dom_sf"/>
</dbReference>
<dbReference type="PANTHER" id="PTHR10037">
    <property type="entry name" value="VOLTAGE-GATED CATION CHANNEL CALCIUM AND SODIUM"/>
    <property type="match status" value="1"/>
</dbReference>
<dbReference type="SUPFAM" id="SSF81324">
    <property type="entry name" value="Voltage-gated potassium channels"/>
    <property type="match status" value="1"/>
</dbReference>
<dbReference type="EMBL" id="CAXAMM010028779">
    <property type="protein sequence ID" value="CAK9063415.1"/>
    <property type="molecule type" value="Genomic_DNA"/>
</dbReference>
<dbReference type="Pfam" id="PF00520">
    <property type="entry name" value="Ion_trans"/>
    <property type="match status" value="1"/>
</dbReference>
<dbReference type="PANTHER" id="PTHR10037:SF62">
    <property type="entry name" value="SODIUM CHANNEL PROTEIN 60E"/>
    <property type="match status" value="1"/>
</dbReference>
<reference evidence="1 2" key="1">
    <citation type="submission" date="2024-02" db="EMBL/GenBank/DDBJ databases">
        <authorList>
            <person name="Chen Y."/>
            <person name="Shah S."/>
            <person name="Dougan E. K."/>
            <person name="Thang M."/>
            <person name="Chan C."/>
        </authorList>
    </citation>
    <scope>NUCLEOTIDE SEQUENCE [LARGE SCALE GENOMIC DNA]</scope>
</reference>
<name>A0ABP0NI12_9DINO</name>
<protein>
    <submittedName>
        <fullName evidence="1">Voltage-dependent T-type calcium channel subunit alpha-1I (Voltage-gated calcium channel subunit alpha Cav3.3) (Ca(V)3.3)</fullName>
    </submittedName>
</protein>
<dbReference type="Proteomes" id="UP001642464">
    <property type="component" value="Unassembled WGS sequence"/>
</dbReference>
<evidence type="ECO:0000313" key="2">
    <source>
        <dbReference type="Proteomes" id="UP001642464"/>
    </source>
</evidence>
<keyword evidence="2" id="KW-1185">Reference proteome</keyword>
<dbReference type="InterPro" id="IPR005821">
    <property type="entry name" value="Ion_trans_dom"/>
</dbReference>
<dbReference type="Gene3D" id="1.10.287.70">
    <property type="match status" value="1"/>
</dbReference>